<evidence type="ECO:0000256" key="7">
    <source>
        <dbReference type="ARBA" id="ARBA00022989"/>
    </source>
</evidence>
<dbReference type="GO" id="GO:0006493">
    <property type="term" value="P:protein O-linked glycosylation"/>
    <property type="evidence" value="ECO:0007669"/>
    <property type="project" value="TreeGrafter"/>
</dbReference>
<evidence type="ECO:0000256" key="10">
    <source>
        <dbReference type="RuleBase" id="RU363063"/>
    </source>
</evidence>
<keyword evidence="12" id="KW-1185">Reference proteome</keyword>
<name>A0A0P5W729_9CRUS</name>
<accession>A0A0P5W729</accession>
<evidence type="ECO:0000256" key="2">
    <source>
        <dbReference type="ARBA" id="ARBA00008661"/>
    </source>
</evidence>
<evidence type="ECO:0000256" key="3">
    <source>
        <dbReference type="ARBA" id="ARBA00022676"/>
    </source>
</evidence>
<keyword evidence="9 10" id="KW-0472">Membrane</keyword>
<comment type="caution">
    <text evidence="11">The sequence shown here is derived from an EMBL/GenBank/DDBJ whole genome shotgun (WGS) entry which is preliminary data.</text>
</comment>
<evidence type="ECO:0000256" key="1">
    <source>
        <dbReference type="ARBA" id="ARBA00004323"/>
    </source>
</evidence>
<dbReference type="InterPro" id="IPR002659">
    <property type="entry name" value="Glyco_trans_31"/>
</dbReference>
<keyword evidence="6 10" id="KW-0735">Signal-anchor</keyword>
<feature type="transmembrane region" description="Helical" evidence="10">
    <location>
        <begin position="12"/>
        <end position="35"/>
    </location>
</feature>
<keyword evidence="4 11" id="KW-0808">Transferase</keyword>
<keyword evidence="5 10" id="KW-0812">Transmembrane</keyword>
<dbReference type="FunFam" id="3.90.550.50:FF:000072">
    <property type="entry name" value="Hexosyltransferase"/>
    <property type="match status" value="1"/>
</dbReference>
<gene>
    <name evidence="11" type="ORF">APZ42_017158</name>
</gene>
<evidence type="ECO:0000256" key="4">
    <source>
        <dbReference type="ARBA" id="ARBA00022679"/>
    </source>
</evidence>
<evidence type="ECO:0000256" key="6">
    <source>
        <dbReference type="ARBA" id="ARBA00022968"/>
    </source>
</evidence>
<organism evidence="11 12">
    <name type="scientific">Daphnia magna</name>
    <dbReference type="NCBI Taxonomy" id="35525"/>
    <lineage>
        <taxon>Eukaryota</taxon>
        <taxon>Metazoa</taxon>
        <taxon>Ecdysozoa</taxon>
        <taxon>Arthropoda</taxon>
        <taxon>Crustacea</taxon>
        <taxon>Branchiopoda</taxon>
        <taxon>Diplostraca</taxon>
        <taxon>Cladocera</taxon>
        <taxon>Anomopoda</taxon>
        <taxon>Daphniidae</taxon>
        <taxon>Daphnia</taxon>
    </lineage>
</organism>
<dbReference type="PANTHER" id="PTHR11214">
    <property type="entry name" value="BETA-1,3-N-ACETYLGLUCOSAMINYLTRANSFERASE"/>
    <property type="match status" value="1"/>
</dbReference>
<reference evidence="11 12" key="1">
    <citation type="submission" date="2016-03" db="EMBL/GenBank/DDBJ databases">
        <title>EvidentialGene: Evidence-directed Construction of Genes on Genomes.</title>
        <authorList>
            <person name="Gilbert D.G."/>
            <person name="Choi J.-H."/>
            <person name="Mockaitis K."/>
            <person name="Colbourne J."/>
            <person name="Pfrender M."/>
        </authorList>
    </citation>
    <scope>NUCLEOTIDE SEQUENCE [LARGE SCALE GENOMIC DNA]</scope>
    <source>
        <strain evidence="11 12">Xinb3</strain>
        <tissue evidence="11">Complete organism</tissue>
    </source>
</reference>
<evidence type="ECO:0000256" key="5">
    <source>
        <dbReference type="ARBA" id="ARBA00022692"/>
    </source>
</evidence>
<dbReference type="EMBL" id="LRGB01000687">
    <property type="protein sequence ID" value="KZS16555.1"/>
    <property type="molecule type" value="Genomic_DNA"/>
</dbReference>
<evidence type="ECO:0000256" key="8">
    <source>
        <dbReference type="ARBA" id="ARBA00023034"/>
    </source>
</evidence>
<evidence type="ECO:0000313" key="12">
    <source>
        <dbReference type="Proteomes" id="UP000076858"/>
    </source>
</evidence>
<comment type="similarity">
    <text evidence="2 10">Belongs to the glycosyltransferase 31 family.</text>
</comment>
<evidence type="ECO:0000256" key="9">
    <source>
        <dbReference type="ARBA" id="ARBA00023136"/>
    </source>
</evidence>
<evidence type="ECO:0000313" key="11">
    <source>
        <dbReference type="EMBL" id="KZS16555.1"/>
    </source>
</evidence>
<dbReference type="STRING" id="35525.A0A0P5W729"/>
<dbReference type="Gene3D" id="3.90.550.50">
    <property type="match status" value="1"/>
</dbReference>
<proteinExistence type="inferred from homology"/>
<dbReference type="GO" id="GO:0000139">
    <property type="term" value="C:Golgi membrane"/>
    <property type="evidence" value="ECO:0007669"/>
    <property type="project" value="UniProtKB-SubCell"/>
</dbReference>
<dbReference type="OrthoDB" id="6355886at2759"/>
<keyword evidence="8 10" id="KW-0333">Golgi apparatus</keyword>
<dbReference type="GO" id="GO:0016758">
    <property type="term" value="F:hexosyltransferase activity"/>
    <property type="evidence" value="ECO:0007669"/>
    <property type="project" value="InterPro"/>
</dbReference>
<dbReference type="PANTHER" id="PTHR11214:SF334">
    <property type="entry name" value="HEXOSYLTRANSFERASE"/>
    <property type="match status" value="1"/>
</dbReference>
<protein>
    <recommendedName>
        <fullName evidence="10">Hexosyltransferase</fullName>
        <ecNumber evidence="10">2.4.1.-</ecNumber>
    </recommendedName>
</protein>
<dbReference type="EC" id="2.4.1.-" evidence="10"/>
<comment type="subcellular location">
    <subcellularLocation>
        <location evidence="1 10">Golgi apparatus membrane</location>
        <topology evidence="1 10">Single-pass type II membrane protein</topology>
    </subcellularLocation>
</comment>
<sequence length="437" mass="49973">MANLFRNKQLSLLPISLVYTGLILNIGMFTFNVVYPLDGYLQNKQIVMSSNSIQQRNVDVFMAENEEPPENQTLDQCVSMNRELLNYMAPNLYNTSYPGVENYTLFAVARLGLPPLKHVEPLKPEYGPVINDVTSFNYPISIPPCRNVTNAANRTVFVAVVSAPDNFEKRGVIRETWRVHLMEENNLFLGGFAFFLGRTENNATQSKIEEESKIHEDIIQIEMLDTYRNLSVKVAGLFNWLHKNCAKIDFVLKVDDDVYVNVRNLVHFAQLSPYDHYSNKSIFGIPGFFSPNRVGKWGISYQEWPWNQYPPYIMGPSVLIPGGTIIPLLAAFQTTPMIPFDDVYYTGICTEKAGIKTRFSIRDTAVLSMLWGKPHHVPDPCGLRKFLSWLTRTGNQMKKLHVVTDHYYHDRSKCIVPGVNGTKKIISHDEPVRFYFN</sequence>
<keyword evidence="3 10" id="KW-0328">Glycosyltransferase</keyword>
<dbReference type="Proteomes" id="UP000076858">
    <property type="component" value="Unassembled WGS sequence"/>
</dbReference>
<dbReference type="Pfam" id="PF01762">
    <property type="entry name" value="Galactosyl_T"/>
    <property type="match status" value="1"/>
</dbReference>
<dbReference type="AlphaFoldDB" id="A0A0P5W729"/>
<keyword evidence="7 10" id="KW-1133">Transmembrane helix</keyword>